<protein>
    <submittedName>
        <fullName evidence="8">Glycosyltransferase</fullName>
    </submittedName>
</protein>
<keyword evidence="6" id="KW-1133">Transmembrane helix</keyword>
<dbReference type="GO" id="GO:0005886">
    <property type="term" value="C:plasma membrane"/>
    <property type="evidence" value="ECO:0007669"/>
    <property type="project" value="UniProtKB-SubCell"/>
</dbReference>
<feature type="domain" description="Glycosyltransferase 2-like" evidence="7">
    <location>
        <begin position="42"/>
        <end position="144"/>
    </location>
</feature>
<sequence length="373" mass="41885">MLILLLGLIFLYGWVMLRRLWAWQQMPPAILPPDFKSKTKISVIIPIRNERQNISRLLQDLSNQNYPAQLFEVLVINDHSEDNSEELVNQLAGQVPFTLRCLNLAEQTGKKAAVALGVAAATGELLVFTDGDCRVQPNWLTYFAFCYVTKEAKFISGPVCYAPTPTFFEKMQLVEFASLIGTGGSSIALGKPNMCNGANLAYPKEIFTQVNGFAGNAHLPSGDDEFLMHKVHQQYPGSVYFLKASAATVFTQAKPTLASFFAQRVRWASKWPAYQQIGVKLLAVLVFGVNFMLFLGLLLALTNNFSWFALSLAFGLKILIDFLFLKPVLKFFNKLKYSYIILPLQFIYVPYVVITALTGLRGSYHWKGRKIKP</sequence>
<dbReference type="InterPro" id="IPR029044">
    <property type="entry name" value="Nucleotide-diphossugar_trans"/>
</dbReference>
<organism evidence="8 9">
    <name type="scientific">Adhaeribacter rhizoryzae</name>
    <dbReference type="NCBI Taxonomy" id="2607907"/>
    <lineage>
        <taxon>Bacteria</taxon>
        <taxon>Pseudomonadati</taxon>
        <taxon>Bacteroidota</taxon>
        <taxon>Cytophagia</taxon>
        <taxon>Cytophagales</taxon>
        <taxon>Hymenobacteraceae</taxon>
        <taxon>Adhaeribacter</taxon>
    </lineage>
</organism>
<evidence type="ECO:0000256" key="3">
    <source>
        <dbReference type="ARBA" id="ARBA00022676"/>
    </source>
</evidence>
<dbReference type="InterPro" id="IPR001173">
    <property type="entry name" value="Glyco_trans_2-like"/>
</dbReference>
<evidence type="ECO:0000256" key="2">
    <source>
        <dbReference type="ARBA" id="ARBA00022475"/>
    </source>
</evidence>
<keyword evidence="5 6" id="KW-0472">Membrane</keyword>
<evidence type="ECO:0000256" key="1">
    <source>
        <dbReference type="ARBA" id="ARBA00004236"/>
    </source>
</evidence>
<gene>
    <name evidence="8" type="ORF">F0145_05270</name>
</gene>
<feature type="transmembrane region" description="Helical" evidence="6">
    <location>
        <begin position="337"/>
        <end position="360"/>
    </location>
</feature>
<keyword evidence="9" id="KW-1185">Reference proteome</keyword>
<dbReference type="AlphaFoldDB" id="A0A5M6DPD7"/>
<evidence type="ECO:0000256" key="4">
    <source>
        <dbReference type="ARBA" id="ARBA00022679"/>
    </source>
</evidence>
<dbReference type="PANTHER" id="PTHR43646:SF2">
    <property type="entry name" value="GLYCOSYLTRANSFERASE 2-LIKE DOMAIN-CONTAINING PROTEIN"/>
    <property type="match status" value="1"/>
</dbReference>
<evidence type="ECO:0000313" key="9">
    <source>
        <dbReference type="Proteomes" id="UP000323426"/>
    </source>
</evidence>
<dbReference type="EMBL" id="VWSF01000003">
    <property type="protein sequence ID" value="KAA5548139.1"/>
    <property type="molecule type" value="Genomic_DNA"/>
</dbReference>
<keyword evidence="4 8" id="KW-0808">Transferase</keyword>
<keyword evidence="3" id="KW-0328">Glycosyltransferase</keyword>
<evidence type="ECO:0000313" key="8">
    <source>
        <dbReference type="EMBL" id="KAA5548139.1"/>
    </source>
</evidence>
<feature type="transmembrane region" description="Helical" evidence="6">
    <location>
        <begin position="307"/>
        <end position="325"/>
    </location>
</feature>
<evidence type="ECO:0000259" key="7">
    <source>
        <dbReference type="Pfam" id="PF00535"/>
    </source>
</evidence>
<proteinExistence type="predicted"/>
<dbReference type="SUPFAM" id="SSF53448">
    <property type="entry name" value="Nucleotide-diphospho-sugar transferases"/>
    <property type="match status" value="1"/>
</dbReference>
<keyword evidence="6" id="KW-0812">Transmembrane</keyword>
<reference evidence="8 9" key="1">
    <citation type="submission" date="2019-09" db="EMBL/GenBank/DDBJ databases">
        <title>Genome sequence and assembly of Adhaeribacter sp.</title>
        <authorList>
            <person name="Chhetri G."/>
        </authorList>
    </citation>
    <scope>NUCLEOTIDE SEQUENCE [LARGE SCALE GENOMIC DNA]</scope>
    <source>
        <strain evidence="8 9">DK36</strain>
    </source>
</reference>
<keyword evidence="2" id="KW-1003">Cell membrane</keyword>
<dbReference type="GO" id="GO:0016757">
    <property type="term" value="F:glycosyltransferase activity"/>
    <property type="evidence" value="ECO:0007669"/>
    <property type="project" value="UniProtKB-KW"/>
</dbReference>
<feature type="transmembrane region" description="Helical" evidence="6">
    <location>
        <begin position="281"/>
        <end position="300"/>
    </location>
</feature>
<name>A0A5M6DPD7_9BACT</name>
<comment type="subcellular location">
    <subcellularLocation>
        <location evidence="1">Cell membrane</location>
    </subcellularLocation>
</comment>
<dbReference type="PANTHER" id="PTHR43646">
    <property type="entry name" value="GLYCOSYLTRANSFERASE"/>
    <property type="match status" value="1"/>
</dbReference>
<accession>A0A5M6DPD7</accession>
<dbReference type="Proteomes" id="UP000323426">
    <property type="component" value="Unassembled WGS sequence"/>
</dbReference>
<dbReference type="Gene3D" id="3.90.550.10">
    <property type="entry name" value="Spore Coat Polysaccharide Biosynthesis Protein SpsA, Chain A"/>
    <property type="match status" value="1"/>
</dbReference>
<evidence type="ECO:0000256" key="5">
    <source>
        <dbReference type="ARBA" id="ARBA00023136"/>
    </source>
</evidence>
<dbReference type="Pfam" id="PF00535">
    <property type="entry name" value="Glycos_transf_2"/>
    <property type="match status" value="1"/>
</dbReference>
<comment type="caution">
    <text evidence="8">The sequence shown here is derived from an EMBL/GenBank/DDBJ whole genome shotgun (WGS) entry which is preliminary data.</text>
</comment>
<dbReference type="RefSeq" id="WP_150087275.1">
    <property type="nucleotide sequence ID" value="NZ_VWSF01000003.1"/>
</dbReference>
<evidence type="ECO:0000256" key="6">
    <source>
        <dbReference type="SAM" id="Phobius"/>
    </source>
</evidence>